<accession>A0A3N1PTP6</accession>
<dbReference type="GO" id="GO:0000287">
    <property type="term" value="F:magnesium ion binding"/>
    <property type="evidence" value="ECO:0007669"/>
    <property type="project" value="TreeGrafter"/>
</dbReference>
<dbReference type="GO" id="GO:0005737">
    <property type="term" value="C:cytoplasm"/>
    <property type="evidence" value="ECO:0007669"/>
    <property type="project" value="UniProtKB-SubCell"/>
</dbReference>
<comment type="catalytic activity">
    <reaction evidence="8">
        <text>(6R)-5,10-methylene-5,6,7,8-tetrahydrofolate + 3-methyl-2-oxobutanoate + H2O = 2-dehydropantoate + (6S)-5,6,7,8-tetrahydrofolate</text>
        <dbReference type="Rhea" id="RHEA:11824"/>
        <dbReference type="ChEBI" id="CHEBI:11561"/>
        <dbReference type="ChEBI" id="CHEBI:11851"/>
        <dbReference type="ChEBI" id="CHEBI:15377"/>
        <dbReference type="ChEBI" id="CHEBI:15636"/>
        <dbReference type="ChEBI" id="CHEBI:57453"/>
        <dbReference type="EC" id="2.1.2.11"/>
    </reaction>
</comment>
<dbReference type="UniPathway" id="UPA00028">
    <property type="reaction ID" value="UER00003"/>
</dbReference>
<keyword evidence="13" id="KW-1185">Reference proteome</keyword>
<comment type="subcellular location">
    <subcellularLocation>
        <location evidence="8">Cytoplasm</location>
    </subcellularLocation>
</comment>
<comment type="cofactor">
    <cofactor evidence="8 11">
        <name>Mg(2+)</name>
        <dbReference type="ChEBI" id="CHEBI:18420"/>
    </cofactor>
    <text evidence="8 11">Binds 1 Mg(2+) ion per subunit.</text>
</comment>
<evidence type="ECO:0000256" key="5">
    <source>
        <dbReference type="ARBA" id="ARBA00022679"/>
    </source>
</evidence>
<comment type="similarity">
    <text evidence="2 8">Belongs to the PanB family.</text>
</comment>
<protein>
    <recommendedName>
        <fullName evidence="8">3-methyl-2-oxobutanoate hydroxymethyltransferase</fullName>
        <ecNumber evidence="8">2.1.2.11</ecNumber>
    </recommendedName>
    <alternativeName>
        <fullName evidence="8">Ketopantoate hydroxymethyltransferase</fullName>
        <shortName evidence="8">KPHMT</shortName>
    </alternativeName>
</protein>
<evidence type="ECO:0000256" key="2">
    <source>
        <dbReference type="ARBA" id="ARBA00008676"/>
    </source>
</evidence>
<evidence type="ECO:0000256" key="4">
    <source>
        <dbReference type="ARBA" id="ARBA00022655"/>
    </source>
</evidence>
<comment type="subunit">
    <text evidence="3 8">Homodecamer; pentamer of dimers.</text>
</comment>
<dbReference type="GO" id="GO:0008168">
    <property type="term" value="F:methyltransferase activity"/>
    <property type="evidence" value="ECO:0007669"/>
    <property type="project" value="UniProtKB-KW"/>
</dbReference>
<dbReference type="Gene3D" id="3.20.20.60">
    <property type="entry name" value="Phosphoenolpyruvate-binding domains"/>
    <property type="match status" value="1"/>
</dbReference>
<dbReference type="GO" id="GO:0032259">
    <property type="term" value="P:methylation"/>
    <property type="evidence" value="ECO:0007669"/>
    <property type="project" value="UniProtKB-KW"/>
</dbReference>
<organism evidence="12 13">
    <name type="scientific">Gallaecimonas pentaromativorans</name>
    <dbReference type="NCBI Taxonomy" id="584787"/>
    <lineage>
        <taxon>Bacteria</taxon>
        <taxon>Pseudomonadati</taxon>
        <taxon>Pseudomonadota</taxon>
        <taxon>Gammaproteobacteria</taxon>
        <taxon>Enterobacterales</taxon>
        <taxon>Gallaecimonadaceae</taxon>
        <taxon>Gallaecimonas</taxon>
    </lineage>
</organism>
<sequence>MSKVNEAALKKRTSISTLHKMKQKGEKFATLTAYDASFAQLFDEQGVAMLLIGDSLGNVVQGLDDTLGVTTDDIAYHTRCVRRATQGALIVADLPFMSYATPQQACENAAMLMRAGAQMVKLEGGEWVCDTIRTLVERSVPVCAHIGLMPQSVHVMGGYKVQGKSEEDAARILRDAKAVEAAGAQLLVIECVSKKVAKAVTEALSIPVIGIGAGPDTDGQVLVMHDMFGISAGHTPKFSKNFLIETGNMQDAVARYVSDVAEGRFPAAEHSFD</sequence>
<dbReference type="InterPro" id="IPR015813">
    <property type="entry name" value="Pyrv/PenolPyrv_kinase-like_dom"/>
</dbReference>
<evidence type="ECO:0000256" key="11">
    <source>
        <dbReference type="PIRSR" id="PIRSR000388-3"/>
    </source>
</evidence>
<comment type="caution">
    <text evidence="12">The sequence shown here is derived from an EMBL/GenBank/DDBJ whole genome shotgun (WGS) entry which is preliminary data.</text>
</comment>
<reference evidence="12 13" key="1">
    <citation type="submission" date="2018-11" db="EMBL/GenBank/DDBJ databases">
        <title>Genomic Encyclopedia of Type Strains, Phase IV (KMG-IV): sequencing the most valuable type-strain genomes for metagenomic binning, comparative biology and taxonomic classification.</title>
        <authorList>
            <person name="Goeker M."/>
        </authorList>
    </citation>
    <scope>NUCLEOTIDE SEQUENCE [LARGE SCALE GENOMIC DNA]</scope>
    <source>
        <strain evidence="12 13">DSM 21945</strain>
    </source>
</reference>
<evidence type="ECO:0000256" key="3">
    <source>
        <dbReference type="ARBA" id="ARBA00011424"/>
    </source>
</evidence>
<keyword evidence="8" id="KW-0963">Cytoplasm</keyword>
<comment type="pathway">
    <text evidence="1 8">Cofactor biosynthesis; (R)-pantothenate biosynthesis; (R)-pantoate from 3-methyl-2-oxobutanoate: step 1/2.</text>
</comment>
<dbReference type="NCBIfam" id="TIGR00222">
    <property type="entry name" value="panB"/>
    <property type="match status" value="1"/>
</dbReference>
<keyword evidence="4 8" id="KW-0566">Pantothenate biosynthesis</keyword>
<keyword evidence="5 8" id="KW-0808">Transferase</keyword>
<evidence type="ECO:0000256" key="10">
    <source>
        <dbReference type="PIRSR" id="PIRSR000388-2"/>
    </source>
</evidence>
<dbReference type="GO" id="GO:0003864">
    <property type="term" value="F:3-methyl-2-oxobutanoate hydroxymethyltransferase activity"/>
    <property type="evidence" value="ECO:0007669"/>
    <property type="project" value="UniProtKB-UniRule"/>
</dbReference>
<feature type="binding site" evidence="8 10">
    <location>
        <position position="121"/>
    </location>
    <ligand>
        <name>3-methyl-2-oxobutanoate</name>
        <dbReference type="ChEBI" id="CHEBI:11851"/>
    </ligand>
</feature>
<dbReference type="EMBL" id="RJUL01000001">
    <property type="protein sequence ID" value="ROQ30481.1"/>
    <property type="molecule type" value="Genomic_DNA"/>
</dbReference>
<evidence type="ECO:0000256" key="9">
    <source>
        <dbReference type="PIRSR" id="PIRSR000388-1"/>
    </source>
</evidence>
<evidence type="ECO:0000256" key="7">
    <source>
        <dbReference type="ARBA" id="ARBA00056497"/>
    </source>
</evidence>
<dbReference type="STRING" id="584787.GCA_001247655_01761"/>
<dbReference type="Proteomes" id="UP000268033">
    <property type="component" value="Unassembled WGS sequence"/>
</dbReference>
<dbReference type="PANTHER" id="PTHR20881">
    <property type="entry name" value="3-METHYL-2-OXOBUTANOATE HYDROXYMETHYLTRANSFERASE"/>
    <property type="match status" value="1"/>
</dbReference>
<feature type="binding site" evidence="8 11">
    <location>
        <position position="123"/>
    </location>
    <ligand>
        <name>Mg(2+)</name>
        <dbReference type="ChEBI" id="CHEBI:18420"/>
    </ligand>
</feature>
<dbReference type="Pfam" id="PF02548">
    <property type="entry name" value="Pantoate_transf"/>
    <property type="match status" value="1"/>
</dbReference>
<name>A0A3N1PTP6_9GAMM</name>
<dbReference type="EC" id="2.1.2.11" evidence="8"/>
<dbReference type="InterPro" id="IPR003700">
    <property type="entry name" value="Pantoate_hydroxy_MeTrfase"/>
</dbReference>
<dbReference type="GO" id="GO:0015940">
    <property type="term" value="P:pantothenate biosynthetic process"/>
    <property type="evidence" value="ECO:0007669"/>
    <property type="project" value="UniProtKB-UniRule"/>
</dbReference>
<dbReference type="AlphaFoldDB" id="A0A3N1PTP6"/>
<gene>
    <name evidence="8" type="primary">panB</name>
    <name evidence="12" type="ORF">EDC28_101167</name>
</gene>
<proteinExistence type="inferred from homology"/>
<dbReference type="CDD" id="cd06557">
    <property type="entry name" value="KPHMT-like"/>
    <property type="match status" value="1"/>
</dbReference>
<keyword evidence="8 11" id="KW-0460">Magnesium</keyword>
<dbReference type="RefSeq" id="WP_123420351.1">
    <property type="nucleotide sequence ID" value="NZ_JBLXEP010000001.1"/>
</dbReference>
<feature type="binding site" evidence="8 10">
    <location>
        <position position="93"/>
    </location>
    <ligand>
        <name>3-methyl-2-oxobutanoate</name>
        <dbReference type="ChEBI" id="CHEBI:11851"/>
    </ligand>
</feature>
<feature type="binding site" evidence="8 11">
    <location>
        <position position="54"/>
    </location>
    <ligand>
        <name>Mg(2+)</name>
        <dbReference type="ChEBI" id="CHEBI:18420"/>
    </ligand>
</feature>
<feature type="binding site" evidence="8 10">
    <location>
        <begin position="54"/>
        <end position="55"/>
    </location>
    <ligand>
        <name>3-methyl-2-oxobutanoate</name>
        <dbReference type="ChEBI" id="CHEBI:11851"/>
    </ligand>
</feature>
<dbReference type="InterPro" id="IPR040442">
    <property type="entry name" value="Pyrv_kinase-like_dom_sf"/>
</dbReference>
<dbReference type="HAMAP" id="MF_00156">
    <property type="entry name" value="PanB"/>
    <property type="match status" value="1"/>
</dbReference>
<keyword evidence="6 8" id="KW-0479">Metal-binding</keyword>
<dbReference type="NCBIfam" id="NF001452">
    <property type="entry name" value="PRK00311.1"/>
    <property type="match status" value="1"/>
</dbReference>
<evidence type="ECO:0000313" key="12">
    <source>
        <dbReference type="EMBL" id="ROQ30481.1"/>
    </source>
</evidence>
<evidence type="ECO:0000256" key="6">
    <source>
        <dbReference type="ARBA" id="ARBA00022723"/>
    </source>
</evidence>
<feature type="binding site" evidence="8 11">
    <location>
        <position position="93"/>
    </location>
    <ligand>
        <name>Mg(2+)</name>
        <dbReference type="ChEBI" id="CHEBI:18420"/>
    </ligand>
</feature>
<dbReference type="PIRSF" id="PIRSF000388">
    <property type="entry name" value="Pantoate_hydroxy_MeTrfase"/>
    <property type="match status" value="1"/>
</dbReference>
<keyword evidence="12" id="KW-0489">Methyltransferase</keyword>
<feature type="active site" description="Proton acceptor" evidence="8 9">
    <location>
        <position position="190"/>
    </location>
</feature>
<dbReference type="PANTHER" id="PTHR20881:SF0">
    <property type="entry name" value="3-METHYL-2-OXOBUTANOATE HYDROXYMETHYLTRANSFERASE"/>
    <property type="match status" value="1"/>
</dbReference>
<dbReference type="FunFam" id="3.20.20.60:FF:000003">
    <property type="entry name" value="3-methyl-2-oxobutanoate hydroxymethyltransferase"/>
    <property type="match status" value="1"/>
</dbReference>
<evidence type="ECO:0000256" key="8">
    <source>
        <dbReference type="HAMAP-Rule" id="MF_00156"/>
    </source>
</evidence>
<dbReference type="SUPFAM" id="SSF51621">
    <property type="entry name" value="Phosphoenolpyruvate/pyruvate domain"/>
    <property type="match status" value="1"/>
</dbReference>
<evidence type="ECO:0000256" key="1">
    <source>
        <dbReference type="ARBA" id="ARBA00005033"/>
    </source>
</evidence>
<comment type="function">
    <text evidence="7 8">Catalyzes the reversible reaction in which hydroxymethyl group from 5,10-methylenetetrahydrofolate is transferred onto alpha-ketoisovalerate to form ketopantoate.</text>
</comment>
<evidence type="ECO:0000313" key="13">
    <source>
        <dbReference type="Proteomes" id="UP000268033"/>
    </source>
</evidence>